<reference evidence="2" key="1">
    <citation type="submission" date="2021-11" db="EMBL/GenBank/DDBJ databases">
        <authorList>
            <consortium name="Genoscope - CEA"/>
            <person name="William W."/>
        </authorList>
    </citation>
    <scope>NUCLEOTIDE SEQUENCE</scope>
</reference>
<dbReference type="EMBL" id="CAKKNE010000004">
    <property type="protein sequence ID" value="CAH0375125.1"/>
    <property type="molecule type" value="Genomic_DNA"/>
</dbReference>
<dbReference type="AlphaFoldDB" id="A0A8J2SQU8"/>
<sequence length="888" mass="99567">MQQHIGKEFSIPGSFWEGSTPEEEKQLYPIEVVKIDGAHKFKGIRNAQPAFGFVLTRPEDQEHNPTGGDCEWIGLSEYSKFLAAWEEDHPPPPPPAPAPAPVPALETAEAADADLDADDEGPNFFENSRAAIRKCFRKAELVETKTNGKGRTTRKFKFVCRDEFHGDPKCNNHPAATGASISFHCVTVWDGSTGALINHMRDNHSTEFKKMVERGDIKGTSKRMVVDGNVVERLSFEEAFTHHVDFVVMCCVDGIPFYSSRKKGMRKYSGRLKPGYVPPDRKTCVRILEALDALCDDEKAVRLQRHVREVGGQCIGMQFDMMTKHGVTYISVNGSIIIVVEGCLQMQPFQFGYKNWPAKLAKDGQAINSFVDSLCVRHGVDYRKDVGSPTIDGGSANWKAMRLGKKDGRYCGAHKMGRKVLYALGMTKTSQHLNPEGPGLVKTFKRWAAFVKKCRQFDNSQKDFQVKLGLAQDFASAKTTVVANETRWDGIHHTIERSTDLEIPMYKAKSLLINGNVLDMMDLDDDESSVDADAELPLEEDSLSDASSDSDVRHATPSREKKWEDRAAERFPDKKAWNGGHGLRTALGAPRAFNKLIQHSTEPTVHLTLKLARGVINASSRTPVTMTKWVTSGESMVLGRERVMAADLPPVARITRTLLAEQVEKGFFEDDICERDLVALHMDVTTDPRKILKSKPLETRMIKAYQKLYRETERFLGVAPPSLRRGQKKKQQRRSGDDGFDSLMAEVEDPLSSDEENDDEVPATDEMNQIHDIRQRKGDHPDVQRAIVNGKFEILLFYSQGQSLRPVHYNMARQVFADQSTEGVSESSFSTHGMLASKLRKVLGPEIAAMMVKVARNIEWLGPDVLKKVFAKYKEMFRADPEAFRDEG</sequence>
<name>A0A8J2SQU8_9STRA</name>
<feature type="compositionally biased region" description="Basic and acidic residues" evidence="1">
    <location>
        <begin position="550"/>
        <end position="575"/>
    </location>
</feature>
<organism evidence="2 3">
    <name type="scientific">Pelagomonas calceolata</name>
    <dbReference type="NCBI Taxonomy" id="35677"/>
    <lineage>
        <taxon>Eukaryota</taxon>
        <taxon>Sar</taxon>
        <taxon>Stramenopiles</taxon>
        <taxon>Ochrophyta</taxon>
        <taxon>Pelagophyceae</taxon>
        <taxon>Pelagomonadales</taxon>
        <taxon>Pelagomonadaceae</taxon>
        <taxon>Pelagomonas</taxon>
    </lineage>
</organism>
<evidence type="ECO:0000313" key="3">
    <source>
        <dbReference type="Proteomes" id="UP000789595"/>
    </source>
</evidence>
<feature type="region of interest" description="Disordered" evidence="1">
    <location>
        <begin position="538"/>
        <end position="575"/>
    </location>
</feature>
<evidence type="ECO:0000313" key="2">
    <source>
        <dbReference type="EMBL" id="CAH0375125.1"/>
    </source>
</evidence>
<proteinExistence type="predicted"/>
<comment type="caution">
    <text evidence="2">The sequence shown here is derived from an EMBL/GenBank/DDBJ whole genome shotgun (WGS) entry which is preliminary data.</text>
</comment>
<keyword evidence="3" id="KW-1185">Reference proteome</keyword>
<feature type="region of interest" description="Disordered" evidence="1">
    <location>
        <begin position="719"/>
        <end position="742"/>
    </location>
</feature>
<dbReference type="Proteomes" id="UP000789595">
    <property type="component" value="Unassembled WGS sequence"/>
</dbReference>
<accession>A0A8J2SQU8</accession>
<gene>
    <name evidence="2" type="ORF">PECAL_4P24480</name>
</gene>
<protein>
    <submittedName>
        <fullName evidence="2">Uncharacterized protein</fullName>
    </submittedName>
</protein>
<evidence type="ECO:0000256" key="1">
    <source>
        <dbReference type="SAM" id="MobiDB-lite"/>
    </source>
</evidence>